<dbReference type="EMBL" id="JRMP02000003">
    <property type="protein sequence ID" value="TLD95244.1"/>
    <property type="molecule type" value="Genomic_DNA"/>
</dbReference>
<evidence type="ECO:0000313" key="4">
    <source>
        <dbReference type="Proteomes" id="UP000029714"/>
    </source>
</evidence>
<dbReference type="RefSeq" id="WP_034573251.1">
    <property type="nucleotide sequence ID" value="NZ_JRMP02000003.1"/>
</dbReference>
<reference evidence="3 4" key="2">
    <citation type="journal article" date="2016" name="Infect. Immun.">
        <title>Helicobacter saguini, a Novel Helicobacter Isolated from Cotton-Top Tamarins with Ulcerative Colitis, Has Proinflammatory Properties and Induces Typhlocolitis and Dysplasia in Gnotobiotic IL-10-/- Mice.</title>
        <authorList>
            <person name="Shen Z."/>
            <person name="Mannion A."/>
            <person name="Whary M.T."/>
            <person name="Muthupalani S."/>
            <person name="Sheh A."/>
            <person name="Feng Y."/>
            <person name="Gong G."/>
            <person name="Vandamme P."/>
            <person name="Holcombe H.R."/>
            <person name="Paster B.J."/>
            <person name="Fox J.G."/>
        </authorList>
    </citation>
    <scope>NUCLEOTIDE SEQUENCE [LARGE SCALE GENOMIC DNA]</scope>
    <source>
        <strain evidence="3 4">MIT 97-6194</strain>
    </source>
</reference>
<sequence length="149" mass="16524">MVPSLIMLHIYDKIPNESFNIVRGKLKKLDKIGLAKIVIGLPALKLHNVSMVFWVGSVILGIFGVGRFMIGDKLLGFLKVTLLFLSYILLAASLALALFPDYATLAVSLMIAGYVGLILCTIWWGIDIFIISTKTKRVNLNKILMLFTL</sequence>
<dbReference type="AlphaFoldDB" id="A0A347VQ47"/>
<reference evidence="2 5" key="4">
    <citation type="submission" date="2019-12" db="EMBL/GenBank/DDBJ databases">
        <title>Multi-Generational Helicobacter saguini Isolates.</title>
        <authorList>
            <person name="Mannion A."/>
            <person name="Shen Z."/>
            <person name="Fox J.G."/>
        </authorList>
    </citation>
    <scope>NUCLEOTIDE SEQUENCE [LARGE SCALE GENOMIC DNA]</scope>
    <source>
        <strain evidence="2">16-048</strain>
        <strain evidence="5">16-048 (F4)</strain>
    </source>
</reference>
<dbReference type="Proteomes" id="UP000029714">
    <property type="component" value="Unassembled WGS sequence"/>
</dbReference>
<keyword evidence="1" id="KW-1133">Transmembrane helix</keyword>
<evidence type="ECO:0000256" key="1">
    <source>
        <dbReference type="SAM" id="Phobius"/>
    </source>
</evidence>
<evidence type="ECO:0000313" key="5">
    <source>
        <dbReference type="Proteomes" id="UP000477070"/>
    </source>
</evidence>
<name>A0A347VQ47_9HELI</name>
<gene>
    <name evidence="2" type="ORF">DCO61_09810</name>
    <name evidence="3" type="ORF">LS64_002465</name>
</gene>
<comment type="caution">
    <text evidence="3">The sequence shown here is derived from an EMBL/GenBank/DDBJ whole genome shotgun (WGS) entry which is preliminary data.</text>
</comment>
<reference evidence="3" key="3">
    <citation type="submission" date="2018-04" db="EMBL/GenBank/DDBJ databases">
        <authorList>
            <person name="Sheh A."/>
            <person name="Shen Z."/>
            <person name="Mannion A.J."/>
            <person name="Fox J.G."/>
        </authorList>
    </citation>
    <scope>NUCLEOTIDE SEQUENCE</scope>
    <source>
        <strain evidence="3">MIT 97-6194</strain>
    </source>
</reference>
<dbReference type="EMBL" id="QBIU01000002">
    <property type="protein sequence ID" value="MWV70288.1"/>
    <property type="molecule type" value="Genomic_DNA"/>
</dbReference>
<keyword evidence="1" id="KW-0812">Transmembrane</keyword>
<evidence type="ECO:0000313" key="3">
    <source>
        <dbReference type="EMBL" id="TLD95244.1"/>
    </source>
</evidence>
<organism evidence="3 4">
    <name type="scientific">Helicobacter saguini</name>
    <dbReference type="NCBI Taxonomy" id="1548018"/>
    <lineage>
        <taxon>Bacteria</taxon>
        <taxon>Pseudomonadati</taxon>
        <taxon>Campylobacterota</taxon>
        <taxon>Epsilonproteobacteria</taxon>
        <taxon>Campylobacterales</taxon>
        <taxon>Helicobacteraceae</taxon>
        <taxon>Helicobacter</taxon>
    </lineage>
</organism>
<feature type="transmembrane region" description="Helical" evidence="1">
    <location>
        <begin position="77"/>
        <end position="99"/>
    </location>
</feature>
<feature type="transmembrane region" description="Helical" evidence="1">
    <location>
        <begin position="51"/>
        <end position="70"/>
    </location>
</feature>
<dbReference type="STRING" id="1548018.LS64_11710"/>
<protein>
    <recommendedName>
        <fullName evidence="6">TM2 domain-containing protein</fullName>
    </recommendedName>
</protein>
<reference evidence="3 4" key="1">
    <citation type="journal article" date="2014" name="Genome Announc.">
        <title>Draft genome sequences of eight enterohepatic helicobacter species isolated from both laboratory and wild rodents.</title>
        <authorList>
            <person name="Sheh A."/>
            <person name="Shen Z."/>
            <person name="Fox J.G."/>
        </authorList>
    </citation>
    <scope>NUCLEOTIDE SEQUENCE [LARGE SCALE GENOMIC DNA]</scope>
    <source>
        <strain evidence="3 4">MIT 97-6194</strain>
    </source>
</reference>
<dbReference type="Proteomes" id="UP000477070">
    <property type="component" value="Unassembled WGS sequence"/>
</dbReference>
<evidence type="ECO:0000313" key="2">
    <source>
        <dbReference type="EMBL" id="MWV70288.1"/>
    </source>
</evidence>
<feature type="transmembrane region" description="Helical" evidence="1">
    <location>
        <begin position="105"/>
        <end position="126"/>
    </location>
</feature>
<evidence type="ECO:0008006" key="6">
    <source>
        <dbReference type="Google" id="ProtNLM"/>
    </source>
</evidence>
<proteinExistence type="predicted"/>
<keyword evidence="4" id="KW-1185">Reference proteome</keyword>
<dbReference type="OrthoDB" id="5328491at2"/>
<keyword evidence="1" id="KW-0472">Membrane</keyword>
<accession>A0A347VQ47</accession>